<proteinExistence type="predicted"/>
<sequence length="351" mass="39858">MKVEYGISFILFALVALGLLFLFSSSAPMNSSYSPVESEPYKEIVNPSGFVNTDSVVIEELIGKKVILIDFLTYSCINCQRTFPYLNSWYEEYKDQGLEIIGIHTPEFAFERDIENVRKAMQKFNIVHPIVLDNEYATWRAYGNQYWPRKYLIDIHGNIVYDHIGEGGYVETEMRIQEALAERARVLGLQDDTQKELVSASVNQKANYAQSPETYFGSLRNEYFKNGVAGKVEVQDLTVPRTITRNALYLGGVWDIQPEYAESINEATVVYRYSAKEVYIVAESEEPVVIEVYQDGVLVDEFAGESVTDNGRMLVNESQLYKVINNAAAGEHTLELRIQKAGVRLFAFTFG</sequence>
<evidence type="ECO:0000259" key="1">
    <source>
        <dbReference type="PROSITE" id="PS51352"/>
    </source>
</evidence>
<protein>
    <submittedName>
        <fullName evidence="2">Thiol-disulfide isomerase</fullName>
    </submittedName>
</protein>
<name>A0A2H0UG03_9BACT</name>
<organism evidence="2 3">
    <name type="scientific">Candidatus Kaiserbacteria bacterium CG10_big_fil_rev_8_21_14_0_10_45_20</name>
    <dbReference type="NCBI Taxonomy" id="1974607"/>
    <lineage>
        <taxon>Bacteria</taxon>
        <taxon>Candidatus Kaiseribacteriota</taxon>
    </lineage>
</organism>
<dbReference type="InterPro" id="IPR013740">
    <property type="entry name" value="Redoxin"/>
</dbReference>
<accession>A0A2H0UG03</accession>
<dbReference type="SUPFAM" id="SSF52833">
    <property type="entry name" value="Thioredoxin-like"/>
    <property type="match status" value="1"/>
</dbReference>
<dbReference type="Gene3D" id="2.60.120.260">
    <property type="entry name" value="Galactose-binding domain-like"/>
    <property type="match status" value="1"/>
</dbReference>
<dbReference type="PANTHER" id="PTHR42852:SF13">
    <property type="entry name" value="PROTEIN DIPZ"/>
    <property type="match status" value="1"/>
</dbReference>
<dbReference type="Pfam" id="PF08534">
    <property type="entry name" value="Redoxin"/>
    <property type="match status" value="1"/>
</dbReference>
<dbReference type="GO" id="GO:0016853">
    <property type="term" value="F:isomerase activity"/>
    <property type="evidence" value="ECO:0007669"/>
    <property type="project" value="UniProtKB-KW"/>
</dbReference>
<reference evidence="3" key="1">
    <citation type="submission" date="2017-09" db="EMBL/GenBank/DDBJ databases">
        <title>Depth-based differentiation of microbial function through sediment-hosted aquifers and enrichment of novel symbionts in the deep terrestrial subsurface.</title>
        <authorList>
            <person name="Probst A.J."/>
            <person name="Ladd B."/>
            <person name="Jarett J.K."/>
            <person name="Geller-Mcgrath D.E."/>
            <person name="Sieber C.M.K."/>
            <person name="Emerson J.B."/>
            <person name="Anantharaman K."/>
            <person name="Thomas B.C."/>
            <person name="Malmstrom R."/>
            <person name="Stieglmeier M."/>
            <person name="Klingl A."/>
            <person name="Woyke T."/>
            <person name="Ryan C.M."/>
            <person name="Banfield J.F."/>
        </authorList>
    </citation>
    <scope>NUCLEOTIDE SEQUENCE [LARGE SCALE GENOMIC DNA]</scope>
</reference>
<dbReference type="GO" id="GO:0016491">
    <property type="term" value="F:oxidoreductase activity"/>
    <property type="evidence" value="ECO:0007669"/>
    <property type="project" value="InterPro"/>
</dbReference>
<keyword evidence="2" id="KW-0413">Isomerase</keyword>
<dbReference type="PROSITE" id="PS51352">
    <property type="entry name" value="THIOREDOXIN_2"/>
    <property type="match status" value="1"/>
</dbReference>
<dbReference type="InterPro" id="IPR013766">
    <property type="entry name" value="Thioredoxin_domain"/>
</dbReference>
<dbReference type="InterPro" id="IPR036249">
    <property type="entry name" value="Thioredoxin-like_sf"/>
</dbReference>
<feature type="domain" description="Thioredoxin" evidence="1">
    <location>
        <begin position="21"/>
        <end position="181"/>
    </location>
</feature>
<evidence type="ECO:0000313" key="3">
    <source>
        <dbReference type="Proteomes" id="UP000229315"/>
    </source>
</evidence>
<dbReference type="InterPro" id="IPR041017">
    <property type="entry name" value="Thioredoxin_10"/>
</dbReference>
<dbReference type="EMBL" id="PFBH01000006">
    <property type="protein sequence ID" value="PIR85332.1"/>
    <property type="molecule type" value="Genomic_DNA"/>
</dbReference>
<dbReference type="AlphaFoldDB" id="A0A2H0UG03"/>
<dbReference type="InterPro" id="IPR050553">
    <property type="entry name" value="Thioredoxin_ResA/DsbE_sf"/>
</dbReference>
<gene>
    <name evidence="2" type="ORF">COU15_01190</name>
</gene>
<dbReference type="Gene3D" id="3.40.30.10">
    <property type="entry name" value="Glutaredoxin"/>
    <property type="match status" value="1"/>
</dbReference>
<evidence type="ECO:0000313" key="2">
    <source>
        <dbReference type="EMBL" id="PIR85332.1"/>
    </source>
</evidence>
<dbReference type="Proteomes" id="UP000229315">
    <property type="component" value="Unassembled WGS sequence"/>
</dbReference>
<dbReference type="Pfam" id="PF17991">
    <property type="entry name" value="Thioredoxin_10"/>
    <property type="match status" value="1"/>
</dbReference>
<dbReference type="PANTHER" id="PTHR42852">
    <property type="entry name" value="THIOL:DISULFIDE INTERCHANGE PROTEIN DSBE"/>
    <property type="match status" value="1"/>
</dbReference>
<comment type="caution">
    <text evidence="2">The sequence shown here is derived from an EMBL/GenBank/DDBJ whole genome shotgun (WGS) entry which is preliminary data.</text>
</comment>